<name>A0ABU3T156_9ALTE</name>
<dbReference type="EMBL" id="JAWDIO010000002">
    <property type="protein sequence ID" value="MDU0355952.1"/>
    <property type="molecule type" value="Genomic_DNA"/>
</dbReference>
<evidence type="ECO:0000313" key="1">
    <source>
        <dbReference type="EMBL" id="MDU0355952.1"/>
    </source>
</evidence>
<sequence length="63" mass="7111">MQYAYVYFIALDNLGKTAQALAQLKMTIGKYPAPFQLAQLGMGFAQKLNDRAAYDFFQKKMAP</sequence>
<evidence type="ECO:0000313" key="2">
    <source>
        <dbReference type="Proteomes" id="UP001247805"/>
    </source>
</evidence>
<gene>
    <name evidence="1" type="ORF">RS130_20495</name>
</gene>
<comment type="caution">
    <text evidence="1">The sequence shown here is derived from an EMBL/GenBank/DDBJ whole genome shotgun (WGS) entry which is preliminary data.</text>
</comment>
<protein>
    <submittedName>
        <fullName evidence="1">Uncharacterized protein</fullName>
    </submittedName>
</protein>
<dbReference type="Proteomes" id="UP001247805">
    <property type="component" value="Unassembled WGS sequence"/>
</dbReference>
<reference evidence="1 2" key="1">
    <citation type="submission" date="2023-10" db="EMBL/GenBank/DDBJ databases">
        <title>Glaciecola aquimarina strain GGW-M5 nov., isolated from a coastal seawater.</title>
        <authorList>
            <person name="Bayburt H."/>
            <person name="Kim J.M."/>
            <person name="Choi B.J."/>
            <person name="Jeon C.O."/>
        </authorList>
    </citation>
    <scope>NUCLEOTIDE SEQUENCE [LARGE SCALE GENOMIC DNA]</scope>
    <source>
        <strain evidence="1 2">KCTC 32108</strain>
    </source>
</reference>
<dbReference type="RefSeq" id="WP_316027466.1">
    <property type="nucleotide sequence ID" value="NZ_JAWDIO010000002.1"/>
</dbReference>
<proteinExistence type="predicted"/>
<keyword evidence="2" id="KW-1185">Reference proteome</keyword>
<accession>A0ABU3T156</accession>
<organism evidence="1 2">
    <name type="scientific">Paraglaciecola aquimarina</name>
    <dbReference type="NCBI Taxonomy" id="1235557"/>
    <lineage>
        <taxon>Bacteria</taxon>
        <taxon>Pseudomonadati</taxon>
        <taxon>Pseudomonadota</taxon>
        <taxon>Gammaproteobacteria</taxon>
        <taxon>Alteromonadales</taxon>
        <taxon>Alteromonadaceae</taxon>
        <taxon>Paraglaciecola</taxon>
    </lineage>
</organism>